<reference evidence="1 2" key="1">
    <citation type="submission" date="2015-11" db="EMBL/GenBank/DDBJ databases">
        <title>Evidence for parallel genomic evolution in an endosymbiosis of termite gut flagellates.</title>
        <authorList>
            <person name="Zheng H."/>
        </authorList>
    </citation>
    <scope>NUCLEOTIDE SEQUENCE [LARGE SCALE GENOMIC DNA]</scope>
    <source>
        <strain evidence="1 2">CET450</strain>
    </source>
</reference>
<dbReference type="Proteomes" id="UP000095237">
    <property type="component" value="Unassembled WGS sequence"/>
</dbReference>
<dbReference type="EMBL" id="LNVX01000131">
    <property type="protein sequence ID" value="OEG71658.1"/>
    <property type="molecule type" value="Genomic_DNA"/>
</dbReference>
<comment type="caution">
    <text evidence="1">The sequence shown here is derived from an EMBL/GenBank/DDBJ whole genome shotgun (WGS) entry which is preliminary data.</text>
</comment>
<accession>A0A1E5IP18</accession>
<name>A0A1E5IP18_ENDTX</name>
<dbReference type="AlphaFoldDB" id="A0A1E5IP18"/>
<evidence type="ECO:0000313" key="2">
    <source>
        <dbReference type="Proteomes" id="UP000095237"/>
    </source>
</evidence>
<organism evidence="1 2">
    <name type="scientific">Endomicrobium trichonymphae</name>
    <dbReference type="NCBI Taxonomy" id="1408204"/>
    <lineage>
        <taxon>Bacteria</taxon>
        <taxon>Pseudomonadati</taxon>
        <taxon>Elusimicrobiota</taxon>
        <taxon>Endomicrobiia</taxon>
        <taxon>Endomicrobiales</taxon>
        <taxon>Endomicrobiaceae</taxon>
        <taxon>Candidatus Endomicrobiellum</taxon>
    </lineage>
</organism>
<gene>
    <name evidence="1" type="ORF">ATZ36_13600</name>
</gene>
<keyword evidence="2" id="KW-1185">Reference proteome</keyword>
<protein>
    <submittedName>
        <fullName evidence="1">Uncharacterized protein</fullName>
    </submittedName>
</protein>
<evidence type="ECO:0000313" key="1">
    <source>
        <dbReference type="EMBL" id="OEG71658.1"/>
    </source>
</evidence>
<proteinExistence type="predicted"/>
<sequence>MTLDPDRLDIKIEINDYEPVKYDFDDIKIISNIVKFNPKYILNMTTELVPALTKKSVVEIKYSHKIPKILKITGREDIEIKARSEVLSGTGSQSAPERQK</sequence>